<evidence type="ECO:0000256" key="1">
    <source>
        <dbReference type="SAM" id="Phobius"/>
    </source>
</evidence>
<proteinExistence type="predicted"/>
<feature type="transmembrane region" description="Helical" evidence="1">
    <location>
        <begin position="386"/>
        <end position="405"/>
    </location>
</feature>
<dbReference type="SUPFAM" id="SSF82693">
    <property type="entry name" value="Multidrug efflux transporter AcrB pore domain, PN1, PN2, PC1 and PC2 subdomains"/>
    <property type="match status" value="3"/>
</dbReference>
<evidence type="ECO:0000313" key="2">
    <source>
        <dbReference type="EMBL" id="GFM90658.1"/>
    </source>
</evidence>
<feature type="transmembrane region" description="Helical" evidence="1">
    <location>
        <begin position="523"/>
        <end position="541"/>
    </location>
</feature>
<name>A0ABQ1DI43_PSECI</name>
<feature type="transmembrane region" description="Helical" evidence="1">
    <location>
        <begin position="947"/>
        <end position="966"/>
    </location>
</feature>
<evidence type="ECO:0000313" key="3">
    <source>
        <dbReference type="Proteomes" id="UP000614982"/>
    </source>
</evidence>
<dbReference type="Proteomes" id="UP000614982">
    <property type="component" value="Unassembled WGS sequence"/>
</dbReference>
<protein>
    <submittedName>
        <fullName evidence="2">Acriflavin resistance protein</fullName>
    </submittedName>
</protein>
<dbReference type="Gene3D" id="1.20.1640.10">
    <property type="entry name" value="Multidrug efflux transporter AcrB transmembrane domain"/>
    <property type="match status" value="2"/>
</dbReference>
<feature type="transmembrane region" description="Helical" evidence="1">
    <location>
        <begin position="900"/>
        <end position="926"/>
    </location>
</feature>
<dbReference type="PANTHER" id="PTHR32063:SF77">
    <property type="entry name" value="ACR FAMILY TRANSPORT PROTEIN"/>
    <property type="match status" value="1"/>
</dbReference>
<feature type="transmembrane region" description="Helical" evidence="1">
    <location>
        <begin position="874"/>
        <end position="894"/>
    </location>
</feature>
<dbReference type="Gene3D" id="3.30.70.1430">
    <property type="entry name" value="Multidrug efflux transporter AcrB pore domain"/>
    <property type="match status" value="2"/>
</dbReference>
<dbReference type="Gene3D" id="3.30.2090.10">
    <property type="entry name" value="Multidrug efflux transporter AcrB TolC docking domain, DN and DC subdomains"/>
    <property type="match status" value="2"/>
</dbReference>
<dbReference type="InterPro" id="IPR027463">
    <property type="entry name" value="AcrB_DN_DC_subdom"/>
</dbReference>
<dbReference type="PANTHER" id="PTHR32063">
    <property type="match status" value="1"/>
</dbReference>
<dbReference type="Gene3D" id="3.30.70.1320">
    <property type="entry name" value="Multidrug efflux transporter AcrB pore domain like"/>
    <property type="match status" value="1"/>
</dbReference>
<comment type="caution">
    <text evidence="2">The sequence shown here is derived from an EMBL/GenBank/DDBJ whole genome shotgun (WGS) entry which is preliminary data.</text>
</comment>
<reference evidence="2 3" key="1">
    <citation type="submission" date="2020-05" db="EMBL/GenBank/DDBJ databases">
        <title>Genetic diversity of Pseudomonas cichorii.</title>
        <authorList>
            <person name="Tani S."/>
            <person name="Yagi H."/>
            <person name="Hashimoto S."/>
            <person name="Iiyama K."/>
            <person name="Furuya N."/>
        </authorList>
    </citation>
    <scope>NUCLEOTIDE SEQUENCE [LARGE SCALE GENOMIC DNA]</scope>
    <source>
        <strain evidence="2 3">LMG 2162</strain>
    </source>
</reference>
<dbReference type="SUPFAM" id="SSF82714">
    <property type="entry name" value="Multidrug efflux transporter AcrB TolC docking domain, DN and DC subdomains"/>
    <property type="match status" value="2"/>
</dbReference>
<accession>A0ABQ1DI43</accession>
<organism evidence="2 3">
    <name type="scientific">Pseudomonas cichorii</name>
    <dbReference type="NCBI Taxonomy" id="36746"/>
    <lineage>
        <taxon>Bacteria</taxon>
        <taxon>Pseudomonadati</taxon>
        <taxon>Pseudomonadota</taxon>
        <taxon>Gammaproteobacteria</taxon>
        <taxon>Pseudomonadales</taxon>
        <taxon>Pseudomonadaceae</taxon>
        <taxon>Pseudomonas</taxon>
    </lineage>
</organism>
<dbReference type="RefSeq" id="WP_025259545.1">
    <property type="nucleotide sequence ID" value="NZ_BLWA01000001.1"/>
</dbReference>
<feature type="transmembrane region" description="Helical" evidence="1">
    <location>
        <begin position="333"/>
        <end position="351"/>
    </location>
</feature>
<dbReference type="GeneID" id="93658614"/>
<dbReference type="SUPFAM" id="SSF82866">
    <property type="entry name" value="Multidrug efflux transporter AcrB transmembrane domain"/>
    <property type="match status" value="2"/>
</dbReference>
<dbReference type="Pfam" id="PF00873">
    <property type="entry name" value="ACR_tran"/>
    <property type="match status" value="1"/>
</dbReference>
<keyword evidence="1" id="KW-0472">Membrane</keyword>
<gene>
    <name evidence="2" type="ORF">PSCICP_06300</name>
</gene>
<keyword evidence="1" id="KW-1133">Transmembrane helix</keyword>
<dbReference type="InterPro" id="IPR001036">
    <property type="entry name" value="Acrflvin-R"/>
</dbReference>
<sequence>MNLATWSIRNPIPSILLFALLILAGTWGLWTLPIQDMPDVDMPVVRIALSQPGAAPAQLETEVARKIEDSLATLDRIKHIRTLITESSVNISVEFELGKPLSDALMESRDAVDRVRSDLPDDLLEPQVSAVRASSEAIQTYAIAMPAMNEEALSWFVDDTVAKVILGVKGVGRFERIGGVMREVRVTLDPALLIAHAATVGEVSLALSNAQQQSSGGRARLGGGEQAVRTISLAGQASELSALPIALSDGRSLRLDQLATVTDTVAERSQIALLDGKPVVGFRIYPSMGQDVTRIAAGVKTALAGLQQKRPGMQSTLVTNSVDYTQEQFDGSLFMLYEGALLAVLVVWFFLRDWRAMLIAASALPLSILPTFAAMAWFGFSLNTVSLLALAVIVGILVDDAIVEVENIERHARMGKPMEQATADAVTEIALAVIATTMALVVVFLPTAMMGGVPGLFFREFGWTAVVAVLASLLVARLITPMMAVRFLKPYPPRADESEGGDGRVMRTYLRLANWCLMHRKSTLALTFAFMVGSLALVPYLPTGLMPASDRGYTTISIELPPGSALQDTLTTAEAARARLATLPGVQRVLSTVGAAQADSDNLQGGDVRRGALDVTLMPRAERGDQTSIENTLRAALQSVPGARFTVGSGNIGEQMSIILTSDDAVALKVSAQAIESELRGVRGLYNVSSTASLERPEITVRPDLVRASESGVSTAAIGETVRIATAGDTDSRLARLNLDNRQVYIRTQLPEAVQQDVESLSNLRVRGREGLVPLGNVAHISIGSGPAQIERYDRRRYVTISAELGGTPLGQALADTLALPAVQAMPSSVQIVQADDAELMEELGLGFGLASLIGVVCVYCVLVLLFKDFLHPVTILSAIPLSMGGAFVGLLVADSELSIPSMIGLIMLMGIVTKNSILLVEYTIVTIREQGVALNTALLDACHKRARPIVMTTIAMIAGMLPIGLGLGADASFRQPMAVAVIGGLITSTALSLLVVPVVFSCMESAQRRIRHWLSPRSTTGLLRTV</sequence>
<feature type="transmembrane region" description="Helical" evidence="1">
    <location>
        <begin position="461"/>
        <end position="479"/>
    </location>
</feature>
<feature type="transmembrane region" description="Helical" evidence="1">
    <location>
        <begin position="844"/>
        <end position="867"/>
    </location>
</feature>
<dbReference type="PRINTS" id="PR00702">
    <property type="entry name" value="ACRIFLAVINRP"/>
</dbReference>
<keyword evidence="3" id="KW-1185">Reference proteome</keyword>
<feature type="transmembrane region" description="Helical" evidence="1">
    <location>
        <begin position="978"/>
        <end position="1001"/>
    </location>
</feature>
<dbReference type="Gene3D" id="3.30.70.1440">
    <property type="entry name" value="Multidrug efflux transporter AcrB pore domain"/>
    <property type="match status" value="1"/>
</dbReference>
<keyword evidence="1" id="KW-0812">Transmembrane</keyword>
<dbReference type="EMBL" id="BLWA01000001">
    <property type="protein sequence ID" value="GFM90658.1"/>
    <property type="molecule type" value="Genomic_DNA"/>
</dbReference>
<feature type="transmembrane region" description="Helical" evidence="1">
    <location>
        <begin position="426"/>
        <end position="449"/>
    </location>
</feature>
<feature type="transmembrane region" description="Helical" evidence="1">
    <location>
        <begin position="358"/>
        <end position="380"/>
    </location>
</feature>